<dbReference type="PROSITE" id="PS00211">
    <property type="entry name" value="ABC_TRANSPORTER_1"/>
    <property type="match status" value="1"/>
</dbReference>
<dbReference type="GO" id="GO:0016887">
    <property type="term" value="F:ATP hydrolysis activity"/>
    <property type="evidence" value="ECO:0007669"/>
    <property type="project" value="InterPro"/>
</dbReference>
<organism evidence="7 8">
    <name type="scientific">Pyrodictium delaneyi</name>
    <dbReference type="NCBI Taxonomy" id="1273541"/>
    <lineage>
        <taxon>Archaea</taxon>
        <taxon>Thermoproteota</taxon>
        <taxon>Thermoprotei</taxon>
        <taxon>Desulfurococcales</taxon>
        <taxon>Pyrodictiaceae</taxon>
        <taxon>Pyrodictium</taxon>
    </lineage>
</organism>
<dbReference type="PROSITE" id="PS50893">
    <property type="entry name" value="ABC_TRANSPORTER_2"/>
    <property type="match status" value="1"/>
</dbReference>
<dbReference type="Pfam" id="PF00005">
    <property type="entry name" value="ABC_tran"/>
    <property type="match status" value="1"/>
</dbReference>
<dbReference type="GO" id="GO:0015658">
    <property type="term" value="F:branched-chain amino acid transmembrane transporter activity"/>
    <property type="evidence" value="ECO:0007669"/>
    <property type="project" value="TreeGrafter"/>
</dbReference>
<dbReference type="PANTHER" id="PTHR43820:SF7">
    <property type="entry name" value="BRANCHED-CHAIN AMINO ACID TRANSPORT ATP-BINDING PROTEIN LIVF-RELATED"/>
    <property type="match status" value="1"/>
</dbReference>
<evidence type="ECO:0000256" key="4">
    <source>
        <dbReference type="ARBA" id="ARBA00022840"/>
    </source>
</evidence>
<dbReference type="PATRIC" id="fig|1273541.4.peg.1374"/>
<evidence type="ECO:0000256" key="2">
    <source>
        <dbReference type="ARBA" id="ARBA00022448"/>
    </source>
</evidence>
<keyword evidence="3" id="KW-0547">Nucleotide-binding</keyword>
<evidence type="ECO:0000259" key="6">
    <source>
        <dbReference type="PROSITE" id="PS50893"/>
    </source>
</evidence>
<keyword evidence="5" id="KW-0029">Amino-acid transport</keyword>
<dbReference type="Proteomes" id="UP000058613">
    <property type="component" value="Chromosome"/>
</dbReference>
<dbReference type="PANTHER" id="PTHR43820">
    <property type="entry name" value="HIGH-AFFINITY BRANCHED-CHAIN AMINO ACID TRANSPORT ATP-BINDING PROTEIN LIVF"/>
    <property type="match status" value="1"/>
</dbReference>
<keyword evidence="2" id="KW-0813">Transport</keyword>
<dbReference type="EMBL" id="CP013011">
    <property type="protein sequence ID" value="ALL01336.1"/>
    <property type="molecule type" value="Genomic_DNA"/>
</dbReference>
<dbReference type="Gene3D" id="3.40.50.300">
    <property type="entry name" value="P-loop containing nucleotide triphosphate hydrolases"/>
    <property type="match status" value="1"/>
</dbReference>
<reference evidence="7 8" key="1">
    <citation type="submission" date="2015-10" db="EMBL/GenBank/DDBJ databases">
        <title>Complete genome sequence of hyperthermophilic archaeon Pyrodictium delaneyi Su06.</title>
        <authorList>
            <person name="Jung J.-H."/>
            <person name="Lin J."/>
            <person name="Holden J.F."/>
            <person name="Park C.-S."/>
        </authorList>
    </citation>
    <scope>NUCLEOTIDE SEQUENCE [LARGE SCALE GENOMIC DNA]</scope>
    <source>
        <strain evidence="7 8">Su06</strain>
    </source>
</reference>
<gene>
    <name evidence="7" type="ORF">Pyrde_1290</name>
</gene>
<dbReference type="CDD" id="cd03224">
    <property type="entry name" value="ABC_TM1139_LivF_branched"/>
    <property type="match status" value="1"/>
</dbReference>
<dbReference type="SMART" id="SM00382">
    <property type="entry name" value="AAA"/>
    <property type="match status" value="1"/>
</dbReference>
<name>A0A0P0N454_9CREN</name>
<dbReference type="InterPro" id="IPR052156">
    <property type="entry name" value="BCAA_Transport_ATP-bd_LivF"/>
</dbReference>
<dbReference type="STRING" id="1273541.Pyrde_1290"/>
<dbReference type="SUPFAM" id="SSF52540">
    <property type="entry name" value="P-loop containing nucleoside triphosphate hydrolases"/>
    <property type="match status" value="1"/>
</dbReference>
<protein>
    <submittedName>
        <fullName evidence="7">Branched-chain amino acid transport ATP-binding protein</fullName>
    </submittedName>
</protein>
<evidence type="ECO:0000313" key="7">
    <source>
        <dbReference type="EMBL" id="ALL01336.1"/>
    </source>
</evidence>
<dbReference type="GO" id="GO:0015807">
    <property type="term" value="P:L-amino acid transport"/>
    <property type="evidence" value="ECO:0007669"/>
    <property type="project" value="TreeGrafter"/>
</dbReference>
<evidence type="ECO:0000256" key="1">
    <source>
        <dbReference type="ARBA" id="ARBA00005417"/>
    </source>
</evidence>
<evidence type="ECO:0000313" key="8">
    <source>
        <dbReference type="Proteomes" id="UP000058613"/>
    </source>
</evidence>
<feature type="domain" description="ABC transporter" evidence="6">
    <location>
        <begin position="8"/>
        <end position="241"/>
    </location>
</feature>
<proteinExistence type="inferred from homology"/>
<comment type="similarity">
    <text evidence="1">Belongs to the ABC transporter superfamily.</text>
</comment>
<dbReference type="KEGG" id="pdl:Pyrde_1290"/>
<dbReference type="InterPro" id="IPR003593">
    <property type="entry name" value="AAA+_ATPase"/>
</dbReference>
<dbReference type="GO" id="GO:0005524">
    <property type="term" value="F:ATP binding"/>
    <property type="evidence" value="ECO:0007669"/>
    <property type="project" value="UniProtKB-KW"/>
</dbReference>
<dbReference type="InterPro" id="IPR003439">
    <property type="entry name" value="ABC_transporter-like_ATP-bd"/>
</dbReference>
<accession>A0A0P0N454</accession>
<keyword evidence="4 7" id="KW-0067">ATP-binding</keyword>
<dbReference type="InterPro" id="IPR027417">
    <property type="entry name" value="P-loop_NTPase"/>
</dbReference>
<evidence type="ECO:0000256" key="5">
    <source>
        <dbReference type="ARBA" id="ARBA00022970"/>
    </source>
</evidence>
<dbReference type="InterPro" id="IPR017871">
    <property type="entry name" value="ABC_transporter-like_CS"/>
</dbReference>
<dbReference type="AlphaFoldDB" id="A0A0P0N454"/>
<evidence type="ECO:0000256" key="3">
    <source>
        <dbReference type="ARBA" id="ARBA00022741"/>
    </source>
</evidence>
<sequence length="244" mass="26724">MVPRNTILYTEKLVGGYGKMVIIQGVSIHIERGEIVALVGPNGSGKSTLLKTIYGVAKVFDGKVVFEGQDVTWFPPEAKTKLGMGYVPQTDNVFPDLTVEENLEMGAYLEKDEEKIREAMEIVFNIFPVLKSFRKTLAGALSGGQRQMLAVGRALMSRPKLLLLDEPTAGLAPKIAIELLESLKQIREEAGASILIVEQHARRALELADRGYVLVAGQVAAKGTGQEILSRRDLQELFLGIHHS</sequence>